<accession>A0ACB9L6A4</accession>
<protein>
    <submittedName>
        <fullName evidence="1">Uncharacterized protein</fullName>
    </submittedName>
</protein>
<reference evidence="1 2" key="1">
    <citation type="journal article" date="2022" name="DNA Res.">
        <title>Chromosomal-level genome assembly of the orchid tree Bauhinia variegata (Leguminosae; Cercidoideae) supports the allotetraploid origin hypothesis of Bauhinia.</title>
        <authorList>
            <person name="Zhong Y."/>
            <person name="Chen Y."/>
            <person name="Zheng D."/>
            <person name="Pang J."/>
            <person name="Liu Y."/>
            <person name="Luo S."/>
            <person name="Meng S."/>
            <person name="Qian L."/>
            <person name="Wei D."/>
            <person name="Dai S."/>
            <person name="Zhou R."/>
        </authorList>
    </citation>
    <scope>NUCLEOTIDE SEQUENCE [LARGE SCALE GENOMIC DNA]</scope>
    <source>
        <strain evidence="1">BV-YZ2020</strain>
    </source>
</reference>
<sequence length="110" mass="12405">MSTLSVPPMPPSPRDDAINLYRAFKGFGCDTSVVINILAHRDATQRAYIQQDYRTMYSSDLLKRLSSELTGKLEVATRVFNSGEDEKKMVAFYCCLGIVTRRFVDGGLWC</sequence>
<proteinExistence type="predicted"/>
<name>A0ACB9L6A4_BAUVA</name>
<dbReference type="Proteomes" id="UP000828941">
    <property type="component" value="Chromosome 12"/>
</dbReference>
<evidence type="ECO:0000313" key="1">
    <source>
        <dbReference type="EMBL" id="KAI4305085.1"/>
    </source>
</evidence>
<organism evidence="1 2">
    <name type="scientific">Bauhinia variegata</name>
    <name type="common">Purple orchid tree</name>
    <name type="synonym">Phanera variegata</name>
    <dbReference type="NCBI Taxonomy" id="167791"/>
    <lineage>
        <taxon>Eukaryota</taxon>
        <taxon>Viridiplantae</taxon>
        <taxon>Streptophyta</taxon>
        <taxon>Embryophyta</taxon>
        <taxon>Tracheophyta</taxon>
        <taxon>Spermatophyta</taxon>
        <taxon>Magnoliopsida</taxon>
        <taxon>eudicotyledons</taxon>
        <taxon>Gunneridae</taxon>
        <taxon>Pentapetalae</taxon>
        <taxon>rosids</taxon>
        <taxon>fabids</taxon>
        <taxon>Fabales</taxon>
        <taxon>Fabaceae</taxon>
        <taxon>Cercidoideae</taxon>
        <taxon>Cercideae</taxon>
        <taxon>Bauhiniinae</taxon>
        <taxon>Bauhinia</taxon>
    </lineage>
</organism>
<keyword evidence="2" id="KW-1185">Reference proteome</keyword>
<dbReference type="EMBL" id="CM039437">
    <property type="protein sequence ID" value="KAI4305085.1"/>
    <property type="molecule type" value="Genomic_DNA"/>
</dbReference>
<evidence type="ECO:0000313" key="2">
    <source>
        <dbReference type="Proteomes" id="UP000828941"/>
    </source>
</evidence>
<gene>
    <name evidence="1" type="ORF">L6164_028474</name>
</gene>
<comment type="caution">
    <text evidence="1">The sequence shown here is derived from an EMBL/GenBank/DDBJ whole genome shotgun (WGS) entry which is preliminary data.</text>
</comment>